<evidence type="ECO:0000256" key="6">
    <source>
        <dbReference type="SAM" id="Phobius"/>
    </source>
</evidence>
<feature type="domain" description="Cytochrome C biogenesis protein transmembrane" evidence="7">
    <location>
        <begin position="3"/>
        <end position="209"/>
    </location>
</feature>
<dbReference type="PANTHER" id="PTHR31272:SF4">
    <property type="entry name" value="CYTOCHROME C-TYPE BIOGENESIS PROTEIN HI_1454-RELATED"/>
    <property type="match status" value="1"/>
</dbReference>
<name>A0A377FU30_9BACL</name>
<dbReference type="GO" id="GO:0016020">
    <property type="term" value="C:membrane"/>
    <property type="evidence" value="ECO:0007669"/>
    <property type="project" value="UniProtKB-SubCell"/>
</dbReference>
<evidence type="ECO:0000256" key="5">
    <source>
        <dbReference type="ARBA" id="ARBA00023136"/>
    </source>
</evidence>
<feature type="transmembrane region" description="Helical" evidence="6">
    <location>
        <begin position="125"/>
        <end position="155"/>
    </location>
</feature>
<feature type="transmembrane region" description="Helical" evidence="6">
    <location>
        <begin position="196"/>
        <end position="213"/>
    </location>
</feature>
<evidence type="ECO:0000256" key="3">
    <source>
        <dbReference type="ARBA" id="ARBA00022692"/>
    </source>
</evidence>
<feature type="transmembrane region" description="Helical" evidence="6">
    <location>
        <begin position="50"/>
        <end position="76"/>
    </location>
</feature>
<proteinExistence type="inferred from homology"/>
<feature type="transmembrane region" description="Helical" evidence="6">
    <location>
        <begin position="6"/>
        <end position="29"/>
    </location>
</feature>
<comment type="similarity">
    <text evidence="2">Belongs to the DsbD family.</text>
</comment>
<dbReference type="AlphaFoldDB" id="A0A377FU30"/>
<dbReference type="EMBL" id="UGGP01000001">
    <property type="protein sequence ID" value="STO08006.1"/>
    <property type="molecule type" value="Genomic_DNA"/>
</dbReference>
<dbReference type="Pfam" id="PF02683">
    <property type="entry name" value="DsbD_TM"/>
    <property type="match status" value="1"/>
</dbReference>
<dbReference type="InterPro" id="IPR003834">
    <property type="entry name" value="Cyt_c_assmbl_TM_dom"/>
</dbReference>
<dbReference type="Proteomes" id="UP000254060">
    <property type="component" value="Unassembled WGS sequence"/>
</dbReference>
<evidence type="ECO:0000256" key="2">
    <source>
        <dbReference type="ARBA" id="ARBA00006143"/>
    </source>
</evidence>
<keyword evidence="5 6" id="KW-0472">Membrane</keyword>
<sequence length="232" mass="25330">MEVTLWLAFGAGVLSFLSPCTLPLYPVFLSYITGVSVSDLKNEGLRQRKAWFHTFAFLFGFSIVFLVLGLSTSLIADVFIQYKDSLRMFGAILIFVFGVFLAGIWQPSFMMREKKLSLGERKSGYFGTVLIGIGFAAGWTPCTGPILAGVIALAASNPSQGMGYMLAYVIGFAIPFLVMAGFVGKIKYLAKNSGKVAKFGGYLMMAFGVLLYFDGMNRFAAWMSELVGFTGF</sequence>
<gene>
    <name evidence="8" type="primary">dipZ</name>
    <name evidence="8" type="ORF">NCTC13163_01367</name>
</gene>
<evidence type="ECO:0000256" key="4">
    <source>
        <dbReference type="ARBA" id="ARBA00022989"/>
    </source>
</evidence>
<dbReference type="GO" id="GO:0017004">
    <property type="term" value="P:cytochrome complex assembly"/>
    <property type="evidence" value="ECO:0007669"/>
    <property type="project" value="InterPro"/>
</dbReference>
<evidence type="ECO:0000313" key="8">
    <source>
        <dbReference type="EMBL" id="STO08006.1"/>
    </source>
</evidence>
<evidence type="ECO:0000259" key="7">
    <source>
        <dbReference type="Pfam" id="PF02683"/>
    </source>
</evidence>
<keyword evidence="3 6" id="KW-0812">Transmembrane</keyword>
<organism evidence="8 9">
    <name type="scientific">Exiguobacterium aurantiacum</name>
    <dbReference type="NCBI Taxonomy" id="33987"/>
    <lineage>
        <taxon>Bacteria</taxon>
        <taxon>Bacillati</taxon>
        <taxon>Bacillota</taxon>
        <taxon>Bacilli</taxon>
        <taxon>Bacillales</taxon>
        <taxon>Bacillales Family XII. Incertae Sedis</taxon>
        <taxon>Exiguobacterium</taxon>
    </lineage>
</organism>
<feature type="transmembrane region" description="Helical" evidence="6">
    <location>
        <begin position="161"/>
        <end position="184"/>
    </location>
</feature>
<reference evidence="8 9" key="1">
    <citation type="submission" date="2018-06" db="EMBL/GenBank/DDBJ databases">
        <authorList>
            <consortium name="Pathogen Informatics"/>
            <person name="Doyle S."/>
        </authorList>
    </citation>
    <scope>NUCLEOTIDE SEQUENCE [LARGE SCALE GENOMIC DNA]</scope>
    <source>
        <strain evidence="8 9">NCTC13163</strain>
    </source>
</reference>
<comment type="subcellular location">
    <subcellularLocation>
        <location evidence="1">Membrane</location>
        <topology evidence="1">Multi-pass membrane protein</topology>
    </subcellularLocation>
</comment>
<evidence type="ECO:0000313" key="9">
    <source>
        <dbReference type="Proteomes" id="UP000254060"/>
    </source>
</evidence>
<keyword evidence="4 6" id="KW-1133">Transmembrane helix</keyword>
<feature type="transmembrane region" description="Helical" evidence="6">
    <location>
        <begin position="88"/>
        <end position="105"/>
    </location>
</feature>
<dbReference type="PANTHER" id="PTHR31272">
    <property type="entry name" value="CYTOCHROME C-TYPE BIOGENESIS PROTEIN HI_1454-RELATED"/>
    <property type="match status" value="1"/>
</dbReference>
<dbReference type="OrthoDB" id="9803065at2"/>
<dbReference type="STRING" id="1397694.GCA_000702585_01871"/>
<dbReference type="InterPro" id="IPR051790">
    <property type="entry name" value="Cytochrome_c-biogenesis_DsbD"/>
</dbReference>
<dbReference type="RefSeq" id="WP_024372462.1">
    <property type="nucleotide sequence ID" value="NZ_UGGP01000001.1"/>
</dbReference>
<accession>A0A377FU30</accession>
<evidence type="ECO:0000256" key="1">
    <source>
        <dbReference type="ARBA" id="ARBA00004141"/>
    </source>
</evidence>
<protein>
    <submittedName>
        <fullName evidence="8">Thiol:disulfide interchange protein</fullName>
    </submittedName>
</protein>